<dbReference type="InterPro" id="IPR029021">
    <property type="entry name" value="Prot-tyrosine_phosphatase-like"/>
</dbReference>
<name>A0A8S2YNF0_9BILA</name>
<dbReference type="InterPro" id="IPR000242">
    <property type="entry name" value="PTP_cat"/>
</dbReference>
<evidence type="ECO:0000259" key="1">
    <source>
        <dbReference type="Pfam" id="PF00102"/>
    </source>
</evidence>
<dbReference type="AlphaFoldDB" id="A0A8S2YNF0"/>
<evidence type="ECO:0000313" key="4">
    <source>
        <dbReference type="Proteomes" id="UP000681720"/>
    </source>
</evidence>
<dbReference type="GO" id="GO:0004725">
    <property type="term" value="F:protein tyrosine phosphatase activity"/>
    <property type="evidence" value="ECO:0007669"/>
    <property type="project" value="InterPro"/>
</dbReference>
<protein>
    <recommendedName>
        <fullName evidence="1">Tyrosine-protein phosphatase domain-containing protein</fullName>
    </recommendedName>
</protein>
<dbReference type="EMBL" id="CAJOBJ010094005">
    <property type="protein sequence ID" value="CAF4556002.1"/>
    <property type="molecule type" value="Genomic_DNA"/>
</dbReference>
<dbReference type="Proteomes" id="UP000681720">
    <property type="component" value="Unassembled WGS sequence"/>
</dbReference>
<dbReference type="Gene3D" id="3.90.190.10">
    <property type="entry name" value="Protein tyrosine phosphatase superfamily"/>
    <property type="match status" value="1"/>
</dbReference>
<accession>A0A8S2YNF0</accession>
<gene>
    <name evidence="2" type="ORF">BYL167_LOCUS32365</name>
    <name evidence="3" type="ORF">GIL414_LOCUS37045</name>
</gene>
<reference evidence="3" key="1">
    <citation type="submission" date="2021-02" db="EMBL/GenBank/DDBJ databases">
        <authorList>
            <person name="Nowell W R."/>
        </authorList>
    </citation>
    <scope>NUCLEOTIDE SEQUENCE</scope>
</reference>
<dbReference type="Pfam" id="PF00102">
    <property type="entry name" value="Y_phosphatase"/>
    <property type="match status" value="1"/>
</dbReference>
<dbReference type="EMBL" id="CAJOBH010059777">
    <property type="protein sequence ID" value="CAF4418989.1"/>
    <property type="molecule type" value="Genomic_DNA"/>
</dbReference>
<comment type="caution">
    <text evidence="3">The sequence shown here is derived from an EMBL/GenBank/DDBJ whole genome shotgun (WGS) entry which is preliminary data.</text>
</comment>
<evidence type="ECO:0000313" key="3">
    <source>
        <dbReference type="EMBL" id="CAF4556002.1"/>
    </source>
</evidence>
<feature type="non-terminal residue" evidence="3">
    <location>
        <position position="1"/>
    </location>
</feature>
<feature type="domain" description="Tyrosine-protein phosphatase" evidence="1">
    <location>
        <begin position="24"/>
        <end position="61"/>
    </location>
</feature>
<dbReference type="SUPFAM" id="SSF52799">
    <property type="entry name" value="(Phosphotyrosine protein) phosphatases II"/>
    <property type="match status" value="1"/>
</dbReference>
<organism evidence="3 4">
    <name type="scientific">Rotaria magnacalcarata</name>
    <dbReference type="NCBI Taxonomy" id="392030"/>
    <lineage>
        <taxon>Eukaryota</taxon>
        <taxon>Metazoa</taxon>
        <taxon>Spiralia</taxon>
        <taxon>Gnathifera</taxon>
        <taxon>Rotifera</taxon>
        <taxon>Eurotatoria</taxon>
        <taxon>Bdelloidea</taxon>
        <taxon>Philodinida</taxon>
        <taxon>Philodinidae</taxon>
        <taxon>Rotaria</taxon>
    </lineage>
</organism>
<proteinExistence type="predicted"/>
<evidence type="ECO:0000313" key="2">
    <source>
        <dbReference type="EMBL" id="CAF4418989.1"/>
    </source>
</evidence>
<dbReference type="Proteomes" id="UP000681967">
    <property type="component" value="Unassembled WGS sequence"/>
</dbReference>
<sequence>QFQSIVEQEITAYGSSSVEKMKENSSKNRNQAILPLDACRVVLSTYKRLIPGYYINASYIHVS</sequence>